<sequence length="96" mass="10031">MQAAIVNAAAGADNEDMADAEERSARLENKREAGAEAGWSCWQAAIANAMAGADNEGMADAVELSAKTRNKSNQAVAEGLNVLAGCHCKRQGGRRR</sequence>
<evidence type="ECO:0000313" key="2">
    <source>
        <dbReference type="EMBL" id="KAK9811875.1"/>
    </source>
</evidence>
<dbReference type="Proteomes" id="UP001489004">
    <property type="component" value="Unassembled WGS sequence"/>
</dbReference>
<evidence type="ECO:0000313" key="3">
    <source>
        <dbReference type="Proteomes" id="UP001489004"/>
    </source>
</evidence>
<feature type="compositionally biased region" description="Low complexity" evidence="1">
    <location>
        <begin position="1"/>
        <end position="12"/>
    </location>
</feature>
<comment type="caution">
    <text evidence="2">The sequence shown here is derived from an EMBL/GenBank/DDBJ whole genome shotgun (WGS) entry which is preliminary data.</text>
</comment>
<organism evidence="2 3">
    <name type="scientific">[Myrmecia] bisecta</name>
    <dbReference type="NCBI Taxonomy" id="41462"/>
    <lineage>
        <taxon>Eukaryota</taxon>
        <taxon>Viridiplantae</taxon>
        <taxon>Chlorophyta</taxon>
        <taxon>core chlorophytes</taxon>
        <taxon>Trebouxiophyceae</taxon>
        <taxon>Trebouxiales</taxon>
        <taxon>Trebouxiaceae</taxon>
        <taxon>Myrmecia</taxon>
    </lineage>
</organism>
<feature type="region of interest" description="Disordered" evidence="1">
    <location>
        <begin position="1"/>
        <end position="31"/>
    </location>
</feature>
<proteinExistence type="predicted"/>
<dbReference type="AlphaFoldDB" id="A0AAW1PQ33"/>
<keyword evidence="3" id="KW-1185">Reference proteome</keyword>
<reference evidence="2 3" key="1">
    <citation type="journal article" date="2024" name="Nat. Commun.">
        <title>Phylogenomics reveals the evolutionary origins of lichenization in chlorophyte algae.</title>
        <authorList>
            <person name="Puginier C."/>
            <person name="Libourel C."/>
            <person name="Otte J."/>
            <person name="Skaloud P."/>
            <person name="Haon M."/>
            <person name="Grisel S."/>
            <person name="Petersen M."/>
            <person name="Berrin J.G."/>
            <person name="Delaux P.M."/>
            <person name="Dal Grande F."/>
            <person name="Keller J."/>
        </authorList>
    </citation>
    <scope>NUCLEOTIDE SEQUENCE [LARGE SCALE GENOMIC DNA]</scope>
    <source>
        <strain evidence="2 3">SAG 2043</strain>
    </source>
</reference>
<evidence type="ECO:0000256" key="1">
    <source>
        <dbReference type="SAM" id="MobiDB-lite"/>
    </source>
</evidence>
<accession>A0AAW1PQ33</accession>
<feature type="compositionally biased region" description="Basic and acidic residues" evidence="1">
    <location>
        <begin position="20"/>
        <end position="31"/>
    </location>
</feature>
<protein>
    <submittedName>
        <fullName evidence="2">Uncharacterized protein</fullName>
    </submittedName>
</protein>
<name>A0AAW1PQ33_9CHLO</name>
<dbReference type="EMBL" id="JALJOR010000009">
    <property type="protein sequence ID" value="KAK9811875.1"/>
    <property type="molecule type" value="Genomic_DNA"/>
</dbReference>
<gene>
    <name evidence="2" type="ORF">WJX72_011590</name>
</gene>